<gene>
    <name evidence="2" type="ORF">HannXRQ_Chr07g0192091</name>
    <name evidence="1" type="ORF">HanXRQr2_Chr07g0284001</name>
</gene>
<sequence length="88" mass="10009">MVVLNAPVYKAKPYPIKCCVRSFHLQLNLNSINHPYAINYTKIQYAIGFTCSISHQQPSIFNNKTLNCLPLPIPFFAPQNPPTHLQIL</sequence>
<accession>A0A251UC55</accession>
<dbReference type="EMBL" id="MNCJ02000322">
    <property type="protein sequence ID" value="KAF5797719.1"/>
    <property type="molecule type" value="Genomic_DNA"/>
</dbReference>
<keyword evidence="3" id="KW-1185">Reference proteome</keyword>
<proteinExistence type="predicted"/>
<dbReference type="Proteomes" id="UP000215914">
    <property type="component" value="Chromosome 7"/>
</dbReference>
<protein>
    <submittedName>
        <fullName evidence="2">Uncharacterized protein</fullName>
    </submittedName>
</protein>
<evidence type="ECO:0000313" key="1">
    <source>
        <dbReference type="EMBL" id="KAF5797719.1"/>
    </source>
</evidence>
<name>A0A251UC55_HELAN</name>
<reference evidence="1" key="3">
    <citation type="submission" date="2020-06" db="EMBL/GenBank/DDBJ databases">
        <title>Helianthus annuus Genome sequencing and assembly Release 2.</title>
        <authorList>
            <person name="Gouzy J."/>
            <person name="Langlade N."/>
            <person name="Munos S."/>
        </authorList>
    </citation>
    <scope>NUCLEOTIDE SEQUENCE</scope>
    <source>
        <tissue evidence="1">Leaves</tissue>
    </source>
</reference>
<dbReference type="Gramene" id="mRNA:HanXRQr2_Chr07g0284001">
    <property type="protein sequence ID" value="CDS:HanXRQr2_Chr07g0284001.1"/>
    <property type="gene ID" value="HanXRQr2_Chr07g0284001"/>
</dbReference>
<reference evidence="2" key="2">
    <citation type="submission" date="2017-02" db="EMBL/GenBank/DDBJ databases">
        <title>Sunflower complete genome.</title>
        <authorList>
            <person name="Langlade N."/>
            <person name="Munos S."/>
        </authorList>
    </citation>
    <scope>NUCLEOTIDE SEQUENCE [LARGE SCALE GENOMIC DNA]</scope>
    <source>
        <tissue evidence="2">Leaves</tissue>
    </source>
</reference>
<dbReference type="AlphaFoldDB" id="A0A251UC55"/>
<dbReference type="EMBL" id="CM007896">
    <property type="protein sequence ID" value="OTG20352.1"/>
    <property type="molecule type" value="Genomic_DNA"/>
</dbReference>
<evidence type="ECO:0000313" key="2">
    <source>
        <dbReference type="EMBL" id="OTG20352.1"/>
    </source>
</evidence>
<evidence type="ECO:0000313" key="3">
    <source>
        <dbReference type="Proteomes" id="UP000215914"/>
    </source>
</evidence>
<dbReference type="InParanoid" id="A0A251UC55"/>
<reference evidence="1 3" key="1">
    <citation type="journal article" date="2017" name="Nature">
        <title>The sunflower genome provides insights into oil metabolism, flowering and Asterid evolution.</title>
        <authorList>
            <person name="Badouin H."/>
            <person name="Gouzy J."/>
            <person name="Grassa C.J."/>
            <person name="Murat F."/>
            <person name="Staton S.E."/>
            <person name="Cottret L."/>
            <person name="Lelandais-Briere C."/>
            <person name="Owens G.L."/>
            <person name="Carrere S."/>
            <person name="Mayjonade B."/>
            <person name="Legrand L."/>
            <person name="Gill N."/>
            <person name="Kane N.C."/>
            <person name="Bowers J.E."/>
            <person name="Hubner S."/>
            <person name="Bellec A."/>
            <person name="Berard A."/>
            <person name="Berges H."/>
            <person name="Blanchet N."/>
            <person name="Boniface M.C."/>
            <person name="Brunel D."/>
            <person name="Catrice O."/>
            <person name="Chaidir N."/>
            <person name="Claudel C."/>
            <person name="Donnadieu C."/>
            <person name="Faraut T."/>
            <person name="Fievet G."/>
            <person name="Helmstetter N."/>
            <person name="King M."/>
            <person name="Knapp S.J."/>
            <person name="Lai Z."/>
            <person name="Le Paslier M.C."/>
            <person name="Lippi Y."/>
            <person name="Lorenzon L."/>
            <person name="Mandel J.R."/>
            <person name="Marage G."/>
            <person name="Marchand G."/>
            <person name="Marquand E."/>
            <person name="Bret-Mestries E."/>
            <person name="Morien E."/>
            <person name="Nambeesan S."/>
            <person name="Nguyen T."/>
            <person name="Pegot-Espagnet P."/>
            <person name="Pouilly N."/>
            <person name="Raftis F."/>
            <person name="Sallet E."/>
            <person name="Schiex T."/>
            <person name="Thomas J."/>
            <person name="Vandecasteele C."/>
            <person name="Vares D."/>
            <person name="Vear F."/>
            <person name="Vautrin S."/>
            <person name="Crespi M."/>
            <person name="Mangin B."/>
            <person name="Burke J.M."/>
            <person name="Salse J."/>
            <person name="Munos S."/>
            <person name="Vincourt P."/>
            <person name="Rieseberg L.H."/>
            <person name="Langlade N.B."/>
        </authorList>
    </citation>
    <scope>NUCLEOTIDE SEQUENCE [LARGE SCALE GENOMIC DNA]</scope>
    <source>
        <strain evidence="3">cv. SF193</strain>
        <tissue evidence="1">Leaves</tissue>
    </source>
</reference>
<organism evidence="2 3">
    <name type="scientific">Helianthus annuus</name>
    <name type="common">Common sunflower</name>
    <dbReference type="NCBI Taxonomy" id="4232"/>
    <lineage>
        <taxon>Eukaryota</taxon>
        <taxon>Viridiplantae</taxon>
        <taxon>Streptophyta</taxon>
        <taxon>Embryophyta</taxon>
        <taxon>Tracheophyta</taxon>
        <taxon>Spermatophyta</taxon>
        <taxon>Magnoliopsida</taxon>
        <taxon>eudicotyledons</taxon>
        <taxon>Gunneridae</taxon>
        <taxon>Pentapetalae</taxon>
        <taxon>asterids</taxon>
        <taxon>campanulids</taxon>
        <taxon>Asterales</taxon>
        <taxon>Asteraceae</taxon>
        <taxon>Asteroideae</taxon>
        <taxon>Heliantheae alliance</taxon>
        <taxon>Heliantheae</taxon>
        <taxon>Helianthus</taxon>
    </lineage>
</organism>